<reference evidence="1" key="1">
    <citation type="submission" date="2021-06" db="EMBL/GenBank/DDBJ databases">
        <authorList>
            <person name="Kallberg Y."/>
            <person name="Tangrot J."/>
            <person name="Rosling A."/>
        </authorList>
    </citation>
    <scope>NUCLEOTIDE SEQUENCE</scope>
    <source>
        <strain evidence="1">MA461A</strain>
    </source>
</reference>
<feature type="non-terminal residue" evidence="1">
    <location>
        <position position="241"/>
    </location>
</feature>
<name>A0ACA9PCT4_9GLOM</name>
<evidence type="ECO:0000313" key="1">
    <source>
        <dbReference type="EMBL" id="CAG8693421.1"/>
    </source>
</evidence>
<accession>A0ACA9PCT4</accession>
<comment type="caution">
    <text evidence="1">The sequence shown here is derived from an EMBL/GenBank/DDBJ whole genome shotgun (WGS) entry which is preliminary data.</text>
</comment>
<dbReference type="EMBL" id="CAJVQC010018437">
    <property type="protein sequence ID" value="CAG8693421.1"/>
    <property type="molecule type" value="Genomic_DNA"/>
</dbReference>
<protein>
    <submittedName>
        <fullName evidence="1">34880_t:CDS:1</fullName>
    </submittedName>
</protein>
<gene>
    <name evidence="1" type="ORF">RPERSI_LOCUS9663</name>
</gene>
<sequence>MNHNLSPFLPQGNFNQKISSNKHKPNFHFNRKISYQPTDSKVLILLFRLLGITIIGLLYFYLIYPWLTLRNNSLIDNSSSYQPTPNPIIRDKIILYRILGNDLPPRHRAGQTLRNVKFILEHESEFLNTKKWWILNRIANSDYENALINLLKLHKQDYIRIPFIENEYSKLDFRIDDFPIPDFFNSDEFMRFSKVAKLRSIDYTYFDKNLYAMNNNGGRNVALAHGKSQLNARWILPFDGN</sequence>
<evidence type="ECO:0000313" key="2">
    <source>
        <dbReference type="Proteomes" id="UP000789920"/>
    </source>
</evidence>
<proteinExistence type="predicted"/>
<organism evidence="1 2">
    <name type="scientific">Racocetra persica</name>
    <dbReference type="NCBI Taxonomy" id="160502"/>
    <lineage>
        <taxon>Eukaryota</taxon>
        <taxon>Fungi</taxon>
        <taxon>Fungi incertae sedis</taxon>
        <taxon>Mucoromycota</taxon>
        <taxon>Glomeromycotina</taxon>
        <taxon>Glomeromycetes</taxon>
        <taxon>Diversisporales</taxon>
        <taxon>Gigasporaceae</taxon>
        <taxon>Racocetra</taxon>
    </lineage>
</organism>
<dbReference type="Proteomes" id="UP000789920">
    <property type="component" value="Unassembled WGS sequence"/>
</dbReference>
<keyword evidence="2" id="KW-1185">Reference proteome</keyword>